<keyword evidence="2" id="KW-1185">Reference proteome</keyword>
<reference evidence="1" key="1">
    <citation type="submission" date="2021-03" db="EMBL/GenBank/DDBJ databases">
        <title>Evolutionary priming and transition to the ectomycorrhizal habit in an iconic lineage of mushroom-forming fungi: is preadaptation a requirement?</title>
        <authorList>
            <consortium name="DOE Joint Genome Institute"/>
            <person name="Looney B.P."/>
            <person name="Miyauchi S."/>
            <person name="Morin E."/>
            <person name="Drula E."/>
            <person name="Courty P.E."/>
            <person name="Chicoki N."/>
            <person name="Fauchery L."/>
            <person name="Kohler A."/>
            <person name="Kuo A."/>
            <person name="LaButti K."/>
            <person name="Pangilinan J."/>
            <person name="Lipzen A."/>
            <person name="Riley R."/>
            <person name="Andreopoulos W."/>
            <person name="He G."/>
            <person name="Johnson J."/>
            <person name="Barry K.W."/>
            <person name="Grigoriev I.V."/>
            <person name="Nagy L."/>
            <person name="Hibbett D."/>
            <person name="Henrissat B."/>
            <person name="Matheny P.B."/>
            <person name="Labbe J."/>
            <person name="Martin A.F."/>
        </authorList>
    </citation>
    <scope>NUCLEOTIDE SEQUENCE</scope>
    <source>
        <strain evidence="1">BPL698</strain>
    </source>
</reference>
<protein>
    <submittedName>
        <fullName evidence="1">TonB-dependent receptor</fullName>
    </submittedName>
</protein>
<evidence type="ECO:0000313" key="2">
    <source>
        <dbReference type="Proteomes" id="UP001207468"/>
    </source>
</evidence>
<dbReference type="EMBL" id="JAGFNK010000649">
    <property type="protein sequence ID" value="KAI9445721.1"/>
    <property type="molecule type" value="Genomic_DNA"/>
</dbReference>
<name>A0ACC0TU10_9AGAM</name>
<keyword evidence="1" id="KW-0675">Receptor</keyword>
<comment type="caution">
    <text evidence="1">The sequence shown here is derived from an EMBL/GenBank/DDBJ whole genome shotgun (WGS) entry which is preliminary data.</text>
</comment>
<accession>A0ACC0TU10</accession>
<dbReference type="Proteomes" id="UP001207468">
    <property type="component" value="Unassembled WGS sequence"/>
</dbReference>
<sequence length="870" mass="98208">MRKLLNVLMVAALMQGLQVQAQSGKKTTTNRSAKDTIPSANRTDSTLIEELKENVLDNIPTVSLDDNDLSDGSSQNISSVLTAGRDPFFSAAAFNFSPARFRMRGYDGDANTTYMNGVPMENLDNGFTPFGLWGGLNDVLRSRDVSIGLRANPYTFGDIGVSTNMDVRASKQRRQTSLGYAYSNRNYTHRFSATWSSGLSKSGWAFTLSGSRRWADEGYVPGTYYNGWSWFVGIDKKIGQKRLLSLVAFAAPTENGKQGASVLEMDSLAGTHYYNPYWGYQNGKKRNANVAKTNQPYIILTDETKFNNNTTLVNALSATFGDRSSTTLDWYNAPDPRPDYYRYLPSYYAATQPTVANQIAQVLSTNENARQINWQNMYDVNRSHQETIQNATVNGVTGQTYSGLRSYYILGEYVTNTQKINYSSTFNKKFSNHFEFTAGVSYQSQNDHNYKRVNDLLGGQYFVDLNQFAQFTFPSNTSVTQNNLAKPNNIVTTGGTYGYDYNIHINKAEAWTQGVFKFNKVDFFLAAEASNTQFWRVGNMQNGLFPSNSLGKSDVYNFDNYGVKGGATYKLSGRNYFYVNGAYITKAPAYQNVFISPRTRDNVQDNITSTTETSVEGGYIMNAPKIKLRVSGYYTRIANQMDVLSFYDDNIQNFANYALSNIAKVHFGGELGFEARVIPNVTLNGAASVGRYYYDSRQNAVVTQDNTAAVVSRDIVYSQNYRVSGTPQEAYSLGIQYRSPKYWYVGLTANYFDQMWLEFNPIRRTYLAVESVQPYSKAWYDILNQTQLKGQYTVDFFGGYSWKLPKSWINKNSFLVFNAGVNNLLNNKDIVTGGYEQLRFDFQTLNNNKYPPKYYYAYGLNFFASATLRF</sequence>
<evidence type="ECO:0000313" key="1">
    <source>
        <dbReference type="EMBL" id="KAI9445721.1"/>
    </source>
</evidence>
<proteinExistence type="predicted"/>
<organism evidence="1 2">
    <name type="scientific">Russula earlei</name>
    <dbReference type="NCBI Taxonomy" id="71964"/>
    <lineage>
        <taxon>Eukaryota</taxon>
        <taxon>Fungi</taxon>
        <taxon>Dikarya</taxon>
        <taxon>Basidiomycota</taxon>
        <taxon>Agaricomycotina</taxon>
        <taxon>Agaricomycetes</taxon>
        <taxon>Russulales</taxon>
        <taxon>Russulaceae</taxon>
        <taxon>Russula</taxon>
    </lineage>
</organism>
<gene>
    <name evidence="1" type="ORF">F5148DRAFT_1346433</name>
</gene>